<comment type="caution">
    <text evidence="1">The sequence shown here is derived from an EMBL/GenBank/DDBJ whole genome shotgun (WGS) entry which is preliminary data.</text>
</comment>
<dbReference type="Proteomes" id="UP000320773">
    <property type="component" value="Unassembled WGS sequence"/>
</dbReference>
<name>A0A543G5M8_9FLAO</name>
<protein>
    <submittedName>
        <fullName evidence="1">Uncharacterized protein</fullName>
    </submittedName>
</protein>
<proteinExistence type="predicted"/>
<organism evidence="1 2">
    <name type="scientific">Flavobacterium branchiophilum</name>
    <dbReference type="NCBI Taxonomy" id="55197"/>
    <lineage>
        <taxon>Bacteria</taxon>
        <taxon>Pseudomonadati</taxon>
        <taxon>Bacteroidota</taxon>
        <taxon>Flavobacteriia</taxon>
        <taxon>Flavobacteriales</taxon>
        <taxon>Flavobacteriaceae</taxon>
        <taxon>Flavobacterium</taxon>
    </lineage>
</organism>
<evidence type="ECO:0000313" key="1">
    <source>
        <dbReference type="EMBL" id="TQM41372.1"/>
    </source>
</evidence>
<gene>
    <name evidence="1" type="ORF">BC670_2328</name>
</gene>
<sequence length="40" mass="4932">MIKNKFLYNFKKTSIFFLIKCKNKKEVLHFIDVAIEFKTY</sequence>
<accession>A0A543G5M8</accession>
<dbReference type="EMBL" id="VFPJ01000001">
    <property type="protein sequence ID" value="TQM41372.1"/>
    <property type="molecule type" value="Genomic_DNA"/>
</dbReference>
<evidence type="ECO:0000313" key="2">
    <source>
        <dbReference type="Proteomes" id="UP000320773"/>
    </source>
</evidence>
<dbReference type="AlphaFoldDB" id="A0A543G5M8"/>
<reference evidence="1 2" key="1">
    <citation type="submission" date="2019-06" db="EMBL/GenBank/DDBJ databases">
        <title>Genomic Encyclopedia of Archaeal and Bacterial Type Strains, Phase II (KMG-II): from individual species to whole genera.</title>
        <authorList>
            <person name="Goeker M."/>
        </authorList>
    </citation>
    <scope>NUCLEOTIDE SEQUENCE [LARGE SCALE GENOMIC DNA]</scope>
    <source>
        <strain evidence="1 2">DSM 24789</strain>
    </source>
</reference>